<protein>
    <submittedName>
        <fullName evidence="2">Uncharacterized protein</fullName>
    </submittedName>
</protein>
<keyword evidence="1" id="KW-0732">Signal</keyword>
<feature type="chain" id="PRO_5045786388" evidence="1">
    <location>
        <begin position="22"/>
        <end position="373"/>
    </location>
</feature>
<keyword evidence="3" id="KW-1185">Reference proteome</keyword>
<feature type="signal peptide" evidence="1">
    <location>
        <begin position="1"/>
        <end position="21"/>
    </location>
</feature>
<gene>
    <name evidence="2" type="ORF">AMOR_08800</name>
</gene>
<accession>A0ABN6MLI2</accession>
<evidence type="ECO:0000256" key="1">
    <source>
        <dbReference type="SAM" id="SignalP"/>
    </source>
</evidence>
<dbReference type="RefSeq" id="WP_248358825.1">
    <property type="nucleotide sequence ID" value="NZ_AP025591.1"/>
</dbReference>
<name>A0ABN6MLI2_9BACT</name>
<reference evidence="3" key="1">
    <citation type="journal article" date="2022" name="Int. J. Syst. Evol. Microbiol.">
        <title>Anaeromyxobacter oryzae sp. nov., Anaeromyxobacter diazotrophicus sp. nov. and Anaeromyxobacter paludicola sp. nov., isolated from paddy soils.</title>
        <authorList>
            <person name="Itoh H."/>
            <person name="Xu Z."/>
            <person name="Mise K."/>
            <person name="Masuda Y."/>
            <person name="Ushijima N."/>
            <person name="Hayakawa C."/>
            <person name="Shiratori Y."/>
            <person name="Senoo K."/>
        </authorList>
    </citation>
    <scope>NUCLEOTIDE SEQUENCE [LARGE SCALE GENOMIC DNA]</scope>
    <source>
        <strain evidence="3">Red232</strain>
    </source>
</reference>
<evidence type="ECO:0000313" key="2">
    <source>
        <dbReference type="EMBL" id="BDG01884.1"/>
    </source>
</evidence>
<organism evidence="2 3">
    <name type="scientific">Anaeromyxobacter oryzae</name>
    <dbReference type="NCBI Taxonomy" id="2918170"/>
    <lineage>
        <taxon>Bacteria</taxon>
        <taxon>Pseudomonadati</taxon>
        <taxon>Myxococcota</taxon>
        <taxon>Myxococcia</taxon>
        <taxon>Myxococcales</taxon>
        <taxon>Cystobacterineae</taxon>
        <taxon>Anaeromyxobacteraceae</taxon>
        <taxon>Anaeromyxobacter</taxon>
    </lineage>
</organism>
<evidence type="ECO:0000313" key="3">
    <source>
        <dbReference type="Proteomes" id="UP001162891"/>
    </source>
</evidence>
<dbReference type="EMBL" id="AP025591">
    <property type="protein sequence ID" value="BDG01884.1"/>
    <property type="molecule type" value="Genomic_DNA"/>
</dbReference>
<proteinExistence type="predicted"/>
<sequence>MVSLLVVGALAMLADAPTVDASQPAADAAVPAPPAAPLEATAAAAAPATPASAPLDPVADGQDGVVVLRDGRTVRGHVIVVAGGKVSVRDEAGKVHVLKLDEVLGLLHDVAKHGAVAAGDAPEVQVVLRDGSVVAGRVVERGPEGLVVENAGGRRALAETDVAQVIPMREEPRPFRPAPRHLAAPSGYLLRSGEVQLSAANVVDVSASAGIGDHVTVSVGSTIPALHAWAYGSNVQGSVRTGLALGDWVHVAGGVHGAWGEGSRTAAYLSATLTVGRPRAHLTVYAGPTFGGANRLANLGDVGVAVCGTVEVAHGISAVTESWFSRAAGETDALLALAGRYRLGRGALDAGIAYSVHRAEVLPWIGLAVDVTP</sequence>
<dbReference type="Proteomes" id="UP001162891">
    <property type="component" value="Chromosome"/>
</dbReference>